<evidence type="ECO:0000313" key="3">
    <source>
        <dbReference type="EMBL" id="MDC8759382.1"/>
    </source>
</evidence>
<gene>
    <name evidence="3" type="ORF">OIK44_17505</name>
</gene>
<accession>A0ABT5K325</accession>
<protein>
    <submittedName>
        <fullName evidence="3">Uncharacterized protein</fullName>
    </submittedName>
</protein>
<evidence type="ECO:0000256" key="1">
    <source>
        <dbReference type="SAM" id="MobiDB-lite"/>
    </source>
</evidence>
<dbReference type="Proteomes" id="UP001221208">
    <property type="component" value="Unassembled WGS sequence"/>
</dbReference>
<proteinExistence type="predicted"/>
<feature type="region of interest" description="Disordered" evidence="1">
    <location>
        <begin position="68"/>
        <end position="91"/>
    </location>
</feature>
<evidence type="ECO:0000313" key="4">
    <source>
        <dbReference type="Proteomes" id="UP001221208"/>
    </source>
</evidence>
<evidence type="ECO:0000256" key="2">
    <source>
        <dbReference type="SAM" id="SignalP"/>
    </source>
</evidence>
<dbReference type="EMBL" id="JAQQXR010000006">
    <property type="protein sequence ID" value="MDC8759382.1"/>
    <property type="molecule type" value="Genomic_DNA"/>
</dbReference>
<sequence length="124" mass="13351">MRKITALAFGATTLFSIAYAAEWSGAWKPLHATYTIYAGELSEREAPTAAMRTMTIAVEGLAAKEIFDSIGPDSHPSCSQEKGDRDRDKEGVQCTFNAKAGEKGYRCWIGINLLTGASIPTVSC</sequence>
<keyword evidence="4" id="KW-1185">Reference proteome</keyword>
<keyword evidence="2" id="KW-0732">Signal</keyword>
<feature type="compositionally biased region" description="Basic and acidic residues" evidence="1">
    <location>
        <begin position="81"/>
        <end position="91"/>
    </location>
</feature>
<name>A0ABT5K325_9BURK</name>
<feature type="chain" id="PRO_5046075909" evidence="2">
    <location>
        <begin position="21"/>
        <end position="124"/>
    </location>
</feature>
<feature type="signal peptide" evidence="2">
    <location>
        <begin position="1"/>
        <end position="20"/>
    </location>
</feature>
<reference evidence="3 4" key="1">
    <citation type="submission" date="2022-10" db="EMBL/GenBank/DDBJ databases">
        <title>Janthinobacterium sp. hw3 Genome sequencing.</title>
        <authorList>
            <person name="Park S."/>
        </authorList>
    </citation>
    <scope>NUCLEOTIDE SEQUENCE [LARGE SCALE GENOMIC DNA]</scope>
    <source>
        <strain evidence="4">hw3</strain>
    </source>
</reference>
<organism evidence="3 4">
    <name type="scientific">Janthinobacterium fluminis</name>
    <dbReference type="NCBI Taxonomy" id="2987524"/>
    <lineage>
        <taxon>Bacteria</taxon>
        <taxon>Pseudomonadati</taxon>
        <taxon>Pseudomonadota</taxon>
        <taxon>Betaproteobacteria</taxon>
        <taxon>Burkholderiales</taxon>
        <taxon>Oxalobacteraceae</taxon>
        <taxon>Janthinobacterium</taxon>
    </lineage>
</organism>
<dbReference type="RefSeq" id="WP_273672496.1">
    <property type="nucleotide sequence ID" value="NZ_JAQQXR010000006.1"/>
</dbReference>
<comment type="caution">
    <text evidence="3">The sequence shown here is derived from an EMBL/GenBank/DDBJ whole genome shotgun (WGS) entry which is preliminary data.</text>
</comment>